<evidence type="ECO:0000256" key="2">
    <source>
        <dbReference type="SAM" id="Phobius"/>
    </source>
</evidence>
<protein>
    <recommendedName>
        <fullName evidence="5">Transmembrane protein</fullName>
    </recommendedName>
</protein>
<name>A0ABQ8KAZ3_9APHY</name>
<evidence type="ECO:0008006" key="5">
    <source>
        <dbReference type="Google" id="ProtNLM"/>
    </source>
</evidence>
<proteinExistence type="predicted"/>
<keyword evidence="2" id="KW-1133">Transmembrane helix</keyword>
<sequence>MPFNLQPAQVMEGMSSASRSTALDRFCAISMLTLFIYERILVSKREVRLILIRSFSLVSCLYVAMNVLVFVYLVLHAALSWDATVSCESPYIIAIAAGATASALYLIYGTIAALRVYAINGRNYIMPSIILTLFIVGLVGNVYYCVNLSSTTPQAEADCVVVLGNPHMMNNFDILLHICNVTAEALVLFATWRKTYSILIWSRTFYVDRDAPLTWLLLRDGTMYFSVLLALNIVTSVLWVTDVLPNATLFFHTLSTILLSHFFMNLREAASPLPSYPSSDLYFGRSVLGNIGNTLSYKPEDEVTGHSDDEDEEIETEQRTFEDVSGLGLYTLESHHPDFYAVPKLGTTLTVSDFSL</sequence>
<feature type="transmembrane region" description="Helical" evidence="2">
    <location>
        <begin position="54"/>
        <end position="79"/>
    </location>
</feature>
<feature type="region of interest" description="Disordered" evidence="1">
    <location>
        <begin position="299"/>
        <end position="318"/>
    </location>
</feature>
<feature type="transmembrane region" description="Helical" evidence="2">
    <location>
        <begin position="91"/>
        <end position="117"/>
    </location>
</feature>
<evidence type="ECO:0000313" key="4">
    <source>
        <dbReference type="Proteomes" id="UP000814176"/>
    </source>
</evidence>
<organism evidence="3 4">
    <name type="scientific">Rhodofomes roseus</name>
    <dbReference type="NCBI Taxonomy" id="34475"/>
    <lineage>
        <taxon>Eukaryota</taxon>
        <taxon>Fungi</taxon>
        <taxon>Dikarya</taxon>
        <taxon>Basidiomycota</taxon>
        <taxon>Agaricomycotina</taxon>
        <taxon>Agaricomycetes</taxon>
        <taxon>Polyporales</taxon>
        <taxon>Rhodofomes</taxon>
    </lineage>
</organism>
<keyword evidence="2" id="KW-0812">Transmembrane</keyword>
<gene>
    <name evidence="3" type="ORF">C8Q71DRAFT_769577</name>
</gene>
<evidence type="ECO:0000313" key="3">
    <source>
        <dbReference type="EMBL" id="KAH9834552.1"/>
    </source>
</evidence>
<feature type="transmembrane region" description="Helical" evidence="2">
    <location>
        <begin position="124"/>
        <end position="144"/>
    </location>
</feature>
<feature type="transmembrane region" description="Helical" evidence="2">
    <location>
        <begin position="223"/>
        <end position="241"/>
    </location>
</feature>
<dbReference type="GeneID" id="72005025"/>
<comment type="caution">
    <text evidence="3">The sequence shown here is derived from an EMBL/GenBank/DDBJ whole genome shotgun (WGS) entry which is preliminary data.</text>
</comment>
<dbReference type="EMBL" id="JADCUA010000015">
    <property type="protein sequence ID" value="KAH9834552.1"/>
    <property type="molecule type" value="Genomic_DNA"/>
</dbReference>
<dbReference type="Proteomes" id="UP000814176">
    <property type="component" value="Unassembled WGS sequence"/>
</dbReference>
<dbReference type="RefSeq" id="XP_047777083.1">
    <property type="nucleotide sequence ID" value="XM_047924293.1"/>
</dbReference>
<feature type="transmembrane region" description="Helical" evidence="2">
    <location>
        <begin position="174"/>
        <end position="192"/>
    </location>
</feature>
<keyword evidence="4" id="KW-1185">Reference proteome</keyword>
<accession>A0ABQ8KAZ3</accession>
<feature type="transmembrane region" description="Helical" evidence="2">
    <location>
        <begin position="22"/>
        <end position="42"/>
    </location>
</feature>
<keyword evidence="2" id="KW-0472">Membrane</keyword>
<evidence type="ECO:0000256" key="1">
    <source>
        <dbReference type="SAM" id="MobiDB-lite"/>
    </source>
</evidence>
<reference evidence="3 4" key="1">
    <citation type="journal article" date="2021" name="Environ. Microbiol.">
        <title>Gene family expansions and transcriptome signatures uncover fungal adaptations to wood decay.</title>
        <authorList>
            <person name="Hage H."/>
            <person name="Miyauchi S."/>
            <person name="Viragh M."/>
            <person name="Drula E."/>
            <person name="Min B."/>
            <person name="Chaduli D."/>
            <person name="Navarro D."/>
            <person name="Favel A."/>
            <person name="Norest M."/>
            <person name="Lesage-Meessen L."/>
            <person name="Balint B."/>
            <person name="Merenyi Z."/>
            <person name="de Eugenio L."/>
            <person name="Morin E."/>
            <person name="Martinez A.T."/>
            <person name="Baldrian P."/>
            <person name="Stursova M."/>
            <person name="Martinez M.J."/>
            <person name="Novotny C."/>
            <person name="Magnuson J.K."/>
            <person name="Spatafora J.W."/>
            <person name="Maurice S."/>
            <person name="Pangilinan J."/>
            <person name="Andreopoulos W."/>
            <person name="LaButti K."/>
            <person name="Hundley H."/>
            <person name="Na H."/>
            <person name="Kuo A."/>
            <person name="Barry K."/>
            <person name="Lipzen A."/>
            <person name="Henrissat B."/>
            <person name="Riley R."/>
            <person name="Ahrendt S."/>
            <person name="Nagy L.G."/>
            <person name="Grigoriev I.V."/>
            <person name="Martin F."/>
            <person name="Rosso M.N."/>
        </authorList>
    </citation>
    <scope>NUCLEOTIDE SEQUENCE [LARGE SCALE GENOMIC DNA]</scope>
    <source>
        <strain evidence="3 4">CIRM-BRFM 1785</strain>
    </source>
</reference>